<dbReference type="PANTHER" id="PTHR43441:SF2">
    <property type="entry name" value="FAMILY ACETYLTRANSFERASE, PUTATIVE (AFU_ORTHOLOGUE AFUA_7G00850)-RELATED"/>
    <property type="match status" value="1"/>
</dbReference>
<proteinExistence type="predicted"/>
<dbReference type="SUPFAM" id="SSF55729">
    <property type="entry name" value="Acyl-CoA N-acyltransferases (Nat)"/>
    <property type="match status" value="1"/>
</dbReference>
<protein>
    <recommendedName>
        <fullName evidence="1">N-acetyltransferase domain-containing protein</fullName>
    </recommendedName>
</protein>
<sequence>MSTSEPKGDIVTKPPALYPDSSKSLIGQHGIVLIPTTKSHIPGLFKSVCGPKNDNLWTYMTSGPHRTLEVFSTHITALLNNPDWFIYTIFPSSSSSSNEATSETPLGLTSYLAIVPSHLSIEIGHVLYSPLLQRTPASTEATFLLMRYAFEELGYVRVVWKANSWNEGSRRAARRLGFVEEGTFRKHLVMKGRRRDSVWFSCIDDEWFLQGKGGVKAGLEGWLEKSNFDEEGKQIRKLEDIRKGLEEVEA</sequence>
<feature type="domain" description="N-acetyltransferase" evidence="1">
    <location>
        <begin position="32"/>
        <end position="179"/>
    </location>
</feature>
<dbReference type="PANTHER" id="PTHR43441">
    <property type="entry name" value="RIBOSOMAL-PROTEIN-SERINE ACETYLTRANSFERASE"/>
    <property type="match status" value="1"/>
</dbReference>
<evidence type="ECO:0000313" key="2">
    <source>
        <dbReference type="EMBL" id="KAL2062150.1"/>
    </source>
</evidence>
<dbReference type="Proteomes" id="UP001595075">
    <property type="component" value="Unassembled WGS sequence"/>
</dbReference>
<dbReference type="EMBL" id="JAZHXI010000017">
    <property type="protein sequence ID" value="KAL2062150.1"/>
    <property type="molecule type" value="Genomic_DNA"/>
</dbReference>
<name>A0ABR4BWW5_9HELO</name>
<keyword evidence="3" id="KW-1185">Reference proteome</keyword>
<accession>A0ABR4BWW5</accession>
<dbReference type="InterPro" id="IPR000182">
    <property type="entry name" value="GNAT_dom"/>
</dbReference>
<reference evidence="2 3" key="1">
    <citation type="journal article" date="2024" name="Commun. Biol.">
        <title>Comparative genomic analysis of thermophilic fungi reveals convergent evolutionary adaptations and gene losses.</title>
        <authorList>
            <person name="Steindorff A.S."/>
            <person name="Aguilar-Pontes M.V."/>
            <person name="Robinson A.J."/>
            <person name="Andreopoulos B."/>
            <person name="LaButti K."/>
            <person name="Kuo A."/>
            <person name="Mondo S."/>
            <person name="Riley R."/>
            <person name="Otillar R."/>
            <person name="Haridas S."/>
            <person name="Lipzen A."/>
            <person name="Grimwood J."/>
            <person name="Schmutz J."/>
            <person name="Clum A."/>
            <person name="Reid I.D."/>
            <person name="Moisan M.C."/>
            <person name="Butler G."/>
            <person name="Nguyen T.T.M."/>
            <person name="Dewar K."/>
            <person name="Conant G."/>
            <person name="Drula E."/>
            <person name="Henrissat B."/>
            <person name="Hansel C."/>
            <person name="Singer S."/>
            <person name="Hutchinson M.I."/>
            <person name="de Vries R.P."/>
            <person name="Natvig D.O."/>
            <person name="Powell A.J."/>
            <person name="Tsang A."/>
            <person name="Grigoriev I.V."/>
        </authorList>
    </citation>
    <scope>NUCLEOTIDE SEQUENCE [LARGE SCALE GENOMIC DNA]</scope>
    <source>
        <strain evidence="2 3">CBS 494.80</strain>
    </source>
</reference>
<evidence type="ECO:0000259" key="1">
    <source>
        <dbReference type="Pfam" id="PF13302"/>
    </source>
</evidence>
<dbReference type="InterPro" id="IPR016181">
    <property type="entry name" value="Acyl_CoA_acyltransferase"/>
</dbReference>
<dbReference type="Pfam" id="PF13302">
    <property type="entry name" value="Acetyltransf_3"/>
    <property type="match status" value="1"/>
</dbReference>
<dbReference type="Gene3D" id="3.40.630.30">
    <property type="match status" value="1"/>
</dbReference>
<evidence type="ECO:0000313" key="3">
    <source>
        <dbReference type="Proteomes" id="UP001595075"/>
    </source>
</evidence>
<comment type="caution">
    <text evidence="2">The sequence shown here is derived from an EMBL/GenBank/DDBJ whole genome shotgun (WGS) entry which is preliminary data.</text>
</comment>
<dbReference type="InterPro" id="IPR051908">
    <property type="entry name" value="Ribosomal_N-acetyltransferase"/>
</dbReference>
<organism evidence="2 3">
    <name type="scientific">Oculimacula yallundae</name>
    <dbReference type="NCBI Taxonomy" id="86028"/>
    <lineage>
        <taxon>Eukaryota</taxon>
        <taxon>Fungi</taxon>
        <taxon>Dikarya</taxon>
        <taxon>Ascomycota</taxon>
        <taxon>Pezizomycotina</taxon>
        <taxon>Leotiomycetes</taxon>
        <taxon>Helotiales</taxon>
        <taxon>Ploettnerulaceae</taxon>
        <taxon>Oculimacula</taxon>
    </lineage>
</organism>
<gene>
    <name evidence="2" type="ORF">VTL71DRAFT_6416</name>
</gene>